<sequence length="196" mass="21994">MKRFIKVVVNGIAPTLKKVDRHQQMLSDLPPLVNKNTEDNTQIILPLSAFIDNRSQMVEEMFASLSREELRQLLPDSLTHIQRAELMDLCTDELEGMSKKRITAVLEGRQLMESSDSEESALLDSNEQLSSQTEVDAVHADSSTNVHAELDDTLLNIPNEFTSSETLWMGDPFCPHLCPANILVGLHAARDHSRET</sequence>
<evidence type="ECO:0000313" key="3">
    <source>
        <dbReference type="WBParaSite" id="ALUE_0000379101-mRNA-1"/>
    </source>
</evidence>
<proteinExistence type="predicted"/>
<dbReference type="AlphaFoldDB" id="A0A9J2P214"/>
<feature type="region of interest" description="Disordered" evidence="1">
    <location>
        <begin position="113"/>
        <end position="133"/>
    </location>
</feature>
<accession>A0A9J2P214</accession>
<dbReference type="PANTHER" id="PTHR14740:SF3">
    <property type="entry name" value="CASPASE ACTIVITY AND APOPTOSIS INHIBITOR 1"/>
    <property type="match status" value="1"/>
</dbReference>
<dbReference type="GO" id="GO:0042981">
    <property type="term" value="P:regulation of apoptotic process"/>
    <property type="evidence" value="ECO:0007669"/>
    <property type="project" value="InterPro"/>
</dbReference>
<evidence type="ECO:0000256" key="1">
    <source>
        <dbReference type="SAM" id="MobiDB-lite"/>
    </source>
</evidence>
<organism evidence="2 3">
    <name type="scientific">Ascaris lumbricoides</name>
    <name type="common">Giant roundworm</name>
    <dbReference type="NCBI Taxonomy" id="6252"/>
    <lineage>
        <taxon>Eukaryota</taxon>
        <taxon>Metazoa</taxon>
        <taxon>Ecdysozoa</taxon>
        <taxon>Nematoda</taxon>
        <taxon>Chromadorea</taxon>
        <taxon>Rhabditida</taxon>
        <taxon>Spirurina</taxon>
        <taxon>Ascaridomorpha</taxon>
        <taxon>Ascaridoidea</taxon>
        <taxon>Ascarididae</taxon>
        <taxon>Ascaris</taxon>
    </lineage>
</organism>
<keyword evidence="2" id="KW-1185">Reference proteome</keyword>
<reference evidence="3" key="1">
    <citation type="submission" date="2023-03" db="UniProtKB">
        <authorList>
            <consortium name="WormBaseParasite"/>
        </authorList>
    </citation>
    <scope>IDENTIFICATION</scope>
</reference>
<dbReference type="Proteomes" id="UP000036681">
    <property type="component" value="Unplaced"/>
</dbReference>
<protein>
    <submittedName>
        <fullName evidence="3">Schwannomin interacting protein 1 C-terminal domain-containing protein</fullName>
    </submittedName>
</protein>
<evidence type="ECO:0000313" key="2">
    <source>
        <dbReference type="Proteomes" id="UP000036681"/>
    </source>
</evidence>
<dbReference type="WBParaSite" id="ALUE_0000379101-mRNA-1">
    <property type="protein sequence ID" value="ALUE_0000379101-mRNA-1"/>
    <property type="gene ID" value="ALUE_0000379101"/>
</dbReference>
<name>A0A9J2P214_ASCLU</name>
<dbReference type="InterPro" id="IPR038991">
    <property type="entry name" value="CAAP1"/>
</dbReference>
<dbReference type="PANTHER" id="PTHR14740">
    <property type="entry name" value="CASPASE ACTIVITY AND APOPTOSIS INHIBITOR 1"/>
    <property type="match status" value="1"/>
</dbReference>
<dbReference type="Pfam" id="PF15335">
    <property type="entry name" value="CAAP1"/>
    <property type="match status" value="1"/>
</dbReference>